<feature type="domain" description="LRAT" evidence="2">
    <location>
        <begin position="55"/>
        <end position="182"/>
    </location>
</feature>
<protein>
    <recommendedName>
        <fullName evidence="2">LRAT domain-containing protein</fullName>
    </recommendedName>
</protein>
<organism evidence="3 4">
    <name type="scientific">Coilia grayii</name>
    <name type="common">Gray's grenadier anchovy</name>
    <dbReference type="NCBI Taxonomy" id="363190"/>
    <lineage>
        <taxon>Eukaryota</taxon>
        <taxon>Metazoa</taxon>
        <taxon>Chordata</taxon>
        <taxon>Craniata</taxon>
        <taxon>Vertebrata</taxon>
        <taxon>Euteleostomi</taxon>
        <taxon>Actinopterygii</taxon>
        <taxon>Neopterygii</taxon>
        <taxon>Teleostei</taxon>
        <taxon>Clupei</taxon>
        <taxon>Clupeiformes</taxon>
        <taxon>Clupeoidei</taxon>
        <taxon>Engraulidae</taxon>
        <taxon>Coilinae</taxon>
        <taxon>Coilia</taxon>
    </lineage>
</organism>
<accession>A0ABD1KGI4</accession>
<dbReference type="AlphaFoldDB" id="A0ABD1KGI4"/>
<dbReference type="InterPro" id="IPR042288">
    <property type="entry name" value="LRAT"/>
</dbReference>
<name>A0ABD1KGI4_9TELE</name>
<dbReference type="InterPro" id="IPR007053">
    <property type="entry name" value="LRAT_dom"/>
</dbReference>
<evidence type="ECO:0000313" key="4">
    <source>
        <dbReference type="Proteomes" id="UP001591681"/>
    </source>
</evidence>
<keyword evidence="4" id="KW-1185">Reference proteome</keyword>
<feature type="chain" id="PRO_5044876751" description="LRAT domain-containing protein" evidence="1">
    <location>
        <begin position="19"/>
        <end position="236"/>
    </location>
</feature>
<evidence type="ECO:0000313" key="3">
    <source>
        <dbReference type="EMBL" id="KAL2098177.1"/>
    </source>
</evidence>
<dbReference type="Proteomes" id="UP001591681">
    <property type="component" value="Unassembled WGS sequence"/>
</dbReference>
<comment type="caution">
    <text evidence="3">The sequence shown here is derived from an EMBL/GenBank/DDBJ whole genome shotgun (WGS) entry which is preliminary data.</text>
</comment>
<dbReference type="Pfam" id="PF04970">
    <property type="entry name" value="LRAT"/>
    <property type="match status" value="1"/>
</dbReference>
<dbReference type="PROSITE" id="PS51934">
    <property type="entry name" value="LRAT"/>
    <property type="match status" value="1"/>
</dbReference>
<sequence length="236" mass="26908">MIPLHLLTLIFISTNVEGHKSQAPGERREHRDGEDEDEDFMRPRYDLSLYKRGDLLQVPRTLFLHFGIYLGNNRVAHLIPDIVPMFSTSQDIICEVVTNLRLIMGLITKNASVRVDTVEDFAYGEKIQLNTMDHVCSQPPLDGEEIARRAEKLVGPVAYSLPWFNSEHYVMYCRYGTAISFQTYQFCSLLRKIFLSRSCAYLTALIGAGIMCYLDSVTPAMTLCTILIPFLIWMAS</sequence>
<gene>
    <name evidence="3" type="ORF">ACEWY4_007384</name>
</gene>
<evidence type="ECO:0000256" key="1">
    <source>
        <dbReference type="SAM" id="SignalP"/>
    </source>
</evidence>
<dbReference type="PANTHER" id="PTHR46678">
    <property type="entry name" value="LECITHIN RETINOL ACYLTRANSFERASE"/>
    <property type="match status" value="1"/>
</dbReference>
<dbReference type="Gene3D" id="3.90.1720.10">
    <property type="entry name" value="endopeptidase domain like (from Nostoc punctiforme)"/>
    <property type="match status" value="1"/>
</dbReference>
<proteinExistence type="predicted"/>
<dbReference type="PANTHER" id="PTHR46678:SF2">
    <property type="entry name" value="LECITHIN RETINOL ACYLTRANSFERASE-LIKE-RELATED"/>
    <property type="match status" value="1"/>
</dbReference>
<evidence type="ECO:0000259" key="2">
    <source>
        <dbReference type="PROSITE" id="PS51934"/>
    </source>
</evidence>
<feature type="signal peptide" evidence="1">
    <location>
        <begin position="1"/>
        <end position="18"/>
    </location>
</feature>
<reference evidence="3 4" key="1">
    <citation type="submission" date="2024-09" db="EMBL/GenBank/DDBJ databases">
        <title>A chromosome-level genome assembly of Gray's grenadier anchovy, Coilia grayii.</title>
        <authorList>
            <person name="Fu Z."/>
        </authorList>
    </citation>
    <scope>NUCLEOTIDE SEQUENCE [LARGE SCALE GENOMIC DNA]</scope>
    <source>
        <strain evidence="3">G4</strain>
        <tissue evidence="3">Muscle</tissue>
    </source>
</reference>
<keyword evidence="1" id="KW-0732">Signal</keyword>
<dbReference type="EMBL" id="JBHFQA010000006">
    <property type="protein sequence ID" value="KAL2098177.1"/>
    <property type="molecule type" value="Genomic_DNA"/>
</dbReference>